<name>U3AXT0_9VIBR</name>
<dbReference type="STRING" id="1219077.VAZ01S_114_00020"/>
<accession>U3AXT0</accession>
<sequence>MNIEEELLDLLDYSIRGSDNKYRDIQLILFFFGFRGEQWPTLEDAAIKFDVGESEKRRSERPRQIIKNKFTSKVDISQLPVARKVSEVIESTAFVTVNELSDKLTRMELVPDKFSIKGLLNLLQQLGLCENYNIYTNTLVQASRNTIGLEKKLYVLNSTEVNDIRAALRMIMVFPGLVGIANFCTFFEKNKHYKKYEEILLDILRSKNEAWISTIEGQIYYIIEDRENTLINNLEKIKNIASSVNIDTLSIVLANAFKRRTSPKGNNYPNINVIESYLKYSRFTNFNGTTVKLKLEATSLNEIEQDVIDFMRGKGPISFVDVKNYLETLSYSKPSIDKAILNSPLVYADKSLRKSYTYTLLGSDNYEIVERLERYSLFKEKLLNICEDGTDSDTSANRRKEQHILREWLFGDKDTEKCASCKNEFSTQSLVTAHKKPRAMCSFNERVDPYIVMPMCKFGCDHLYELGVIKVQNGVICSNLPIGSGFESQYVSSLLGKPLDQQWLEGNQNYFETDV</sequence>
<reference evidence="1 2" key="1">
    <citation type="submission" date="2013-09" db="EMBL/GenBank/DDBJ databases">
        <title>Whole genome shotgun sequence of Vibrio azureus NBRC 104587.</title>
        <authorList>
            <person name="Isaki S."/>
            <person name="Hosoyama A."/>
            <person name="Numata M."/>
            <person name="Hashimoto M."/>
            <person name="Hosoyama Y."/>
            <person name="Tsuchikane K."/>
            <person name="Noguchi M."/>
            <person name="Hirakata S."/>
            <person name="Ichikawa N."/>
            <person name="Ohji S."/>
            <person name="Yamazoe A."/>
            <person name="Fujita N."/>
        </authorList>
    </citation>
    <scope>NUCLEOTIDE SEQUENCE [LARGE SCALE GENOMIC DNA]</scope>
    <source>
        <strain evidence="1 2">NBRC 104587</strain>
    </source>
</reference>
<gene>
    <name evidence="1" type="ORF">VAZ01S_114_00020</name>
</gene>
<organism evidence="1 2">
    <name type="scientific">Vibrio azureus NBRC 104587</name>
    <dbReference type="NCBI Taxonomy" id="1219077"/>
    <lineage>
        <taxon>Bacteria</taxon>
        <taxon>Pseudomonadati</taxon>
        <taxon>Pseudomonadota</taxon>
        <taxon>Gammaproteobacteria</taxon>
        <taxon>Vibrionales</taxon>
        <taxon>Vibrionaceae</taxon>
        <taxon>Vibrio</taxon>
    </lineage>
</organism>
<dbReference type="Proteomes" id="UP000016567">
    <property type="component" value="Unassembled WGS sequence"/>
</dbReference>
<dbReference type="OrthoDB" id="3650427at2"/>
<evidence type="ECO:0000313" key="1">
    <source>
        <dbReference type="EMBL" id="GAD78037.1"/>
    </source>
</evidence>
<proteinExistence type="predicted"/>
<keyword evidence="2" id="KW-1185">Reference proteome</keyword>
<evidence type="ECO:0000313" key="2">
    <source>
        <dbReference type="Proteomes" id="UP000016567"/>
    </source>
</evidence>
<protein>
    <submittedName>
        <fullName evidence="1">Uncharacterized protein</fullName>
    </submittedName>
</protein>
<dbReference type="RefSeq" id="WP_021711772.1">
    <property type="nucleotide sequence ID" value="NZ_BAOB01000508.1"/>
</dbReference>
<dbReference type="eggNOG" id="COG3440">
    <property type="taxonomic scope" value="Bacteria"/>
</dbReference>
<dbReference type="EMBL" id="BATL01000114">
    <property type="protein sequence ID" value="GAD78037.1"/>
    <property type="molecule type" value="Genomic_DNA"/>
</dbReference>
<dbReference type="AlphaFoldDB" id="U3AXT0"/>
<comment type="caution">
    <text evidence="1">The sequence shown here is derived from an EMBL/GenBank/DDBJ whole genome shotgun (WGS) entry which is preliminary data.</text>
</comment>